<dbReference type="EMBL" id="JACJUU010000007">
    <property type="protein sequence ID" value="MBC2770235.1"/>
    <property type="molecule type" value="Genomic_DNA"/>
</dbReference>
<reference evidence="9 10" key="1">
    <citation type="submission" date="2020-08" db="EMBL/GenBank/DDBJ databases">
        <title>Paraeoetvoesia sp. YC-7-48 draft genome sequence.</title>
        <authorList>
            <person name="Yao L."/>
        </authorList>
    </citation>
    <scope>NUCLEOTIDE SEQUENCE [LARGE SCALE GENOMIC DNA]</scope>
    <source>
        <strain evidence="10">YC-7-48</strain>
    </source>
</reference>
<gene>
    <name evidence="9" type="ORF">GTU67_09970</name>
</gene>
<comment type="caution">
    <text evidence="9">The sequence shown here is derived from an EMBL/GenBank/DDBJ whole genome shotgun (WGS) entry which is preliminary data.</text>
</comment>
<dbReference type="PANTHER" id="PTHR30462:SF0">
    <property type="entry name" value="INTERMEMBRANE TRANSPORT PROTEIN YEBT"/>
    <property type="match status" value="1"/>
</dbReference>
<keyword evidence="4 7" id="KW-0812">Transmembrane</keyword>
<protein>
    <submittedName>
        <fullName evidence="9">MCE family protein</fullName>
    </submittedName>
</protein>
<evidence type="ECO:0000256" key="6">
    <source>
        <dbReference type="ARBA" id="ARBA00023136"/>
    </source>
</evidence>
<evidence type="ECO:0000256" key="3">
    <source>
        <dbReference type="ARBA" id="ARBA00022519"/>
    </source>
</evidence>
<keyword evidence="2" id="KW-1003">Cell membrane</keyword>
<dbReference type="Pfam" id="PF02470">
    <property type="entry name" value="MlaD"/>
    <property type="match status" value="3"/>
</dbReference>
<dbReference type="GO" id="GO:0005886">
    <property type="term" value="C:plasma membrane"/>
    <property type="evidence" value="ECO:0007669"/>
    <property type="project" value="UniProtKB-SubCell"/>
</dbReference>
<evidence type="ECO:0000256" key="7">
    <source>
        <dbReference type="SAM" id="Phobius"/>
    </source>
</evidence>
<evidence type="ECO:0000256" key="5">
    <source>
        <dbReference type="ARBA" id="ARBA00022989"/>
    </source>
</evidence>
<dbReference type="PANTHER" id="PTHR30462">
    <property type="entry name" value="INTERMEMBRANE TRANSPORT PROTEIN PQIB-RELATED"/>
    <property type="match status" value="1"/>
</dbReference>
<evidence type="ECO:0000259" key="8">
    <source>
        <dbReference type="Pfam" id="PF02470"/>
    </source>
</evidence>
<evidence type="ECO:0000256" key="2">
    <source>
        <dbReference type="ARBA" id="ARBA00022475"/>
    </source>
</evidence>
<evidence type="ECO:0000313" key="10">
    <source>
        <dbReference type="Proteomes" id="UP000545386"/>
    </source>
</evidence>
<feature type="domain" description="Mce/MlaD" evidence="8">
    <location>
        <begin position="176"/>
        <end position="248"/>
    </location>
</feature>
<sequence length="550" mass="59613">MSEVESSRSKSSSADVVADPFITERAGTRFSWIWLVPLVAAIVGLSFIVRTWINTGPTITIAFESAEGLEIGQTKVRYKDVVVGLVTDIKVANDRSKVMVMAQLDRDASHYLAREGARYWVVKPRLSLGSVSGLGTLLSGAYISADVSPETVDNPSVTYAFTGLEKPPAVTNDRSGTRFTLRATELNSLEIGSPVYYRQIPVGRVIDYALDAEGSSVDIQVFIDAPNDRFVTSDARFWNISGINVSLSTTGVNVQTGSLASVISGGISFASANPANEIPAQADAVYDLYRTQAEAMAEPDGPPFRVDLVFNQSVRGLKVGAPVEFRGMELGKVYDIDLEFDTESKRFHVLVKTNLYPRRFGNAYDSLMKLESAAQHPGRLLLGPMVAHGLRAQLQAASLLTGQQFVALEFFPDADPVDFDPNRNPLVLPTIAGNFDRLQEQISAIVNKLNAVPFEGIGNDLRDSLKSMNTMLKEINTKVAPQAAAALKAAQKSLESVDSLLSTDSPTGNNLDRTLRELSGAARSLRNLGDYLQAHPNAIITGRASDRLPE</sequence>
<dbReference type="AlphaFoldDB" id="A0A842HTU5"/>
<name>A0A842HTU5_9BURK</name>
<evidence type="ECO:0000313" key="9">
    <source>
        <dbReference type="EMBL" id="MBC2770235.1"/>
    </source>
</evidence>
<dbReference type="Proteomes" id="UP000545386">
    <property type="component" value="Unassembled WGS sequence"/>
</dbReference>
<organism evidence="9 10">
    <name type="scientific">Pusillimonas minor</name>
    <dbReference type="NCBI Taxonomy" id="2697024"/>
    <lineage>
        <taxon>Bacteria</taxon>
        <taxon>Pseudomonadati</taxon>
        <taxon>Pseudomonadota</taxon>
        <taxon>Betaproteobacteria</taxon>
        <taxon>Burkholderiales</taxon>
        <taxon>Alcaligenaceae</taxon>
        <taxon>Pusillimonas</taxon>
    </lineage>
</organism>
<keyword evidence="10" id="KW-1185">Reference proteome</keyword>
<keyword evidence="3" id="KW-0997">Cell inner membrane</keyword>
<keyword evidence="6 7" id="KW-0472">Membrane</keyword>
<feature type="domain" description="Mce/MlaD" evidence="8">
    <location>
        <begin position="56"/>
        <end position="145"/>
    </location>
</feature>
<dbReference type="InterPro" id="IPR003399">
    <property type="entry name" value="Mce/MlaD"/>
</dbReference>
<evidence type="ECO:0000256" key="4">
    <source>
        <dbReference type="ARBA" id="ARBA00022692"/>
    </source>
</evidence>
<keyword evidence="5 7" id="KW-1133">Transmembrane helix</keyword>
<feature type="domain" description="Mce/MlaD" evidence="8">
    <location>
        <begin position="306"/>
        <end position="410"/>
    </location>
</feature>
<proteinExistence type="predicted"/>
<accession>A0A842HTU5</accession>
<comment type="subcellular location">
    <subcellularLocation>
        <location evidence="1">Cell inner membrane</location>
    </subcellularLocation>
</comment>
<dbReference type="RefSeq" id="WP_185779927.1">
    <property type="nucleotide sequence ID" value="NZ_JACJUU010000007.1"/>
</dbReference>
<feature type="transmembrane region" description="Helical" evidence="7">
    <location>
        <begin position="32"/>
        <end position="53"/>
    </location>
</feature>
<dbReference type="InterPro" id="IPR051800">
    <property type="entry name" value="PqiA-PqiB_transport"/>
</dbReference>
<evidence type="ECO:0000256" key="1">
    <source>
        <dbReference type="ARBA" id="ARBA00004533"/>
    </source>
</evidence>